<dbReference type="EMBL" id="JANUGQ010000010">
    <property type="protein sequence ID" value="MCS0636750.1"/>
    <property type="molecule type" value="Genomic_DNA"/>
</dbReference>
<keyword evidence="3" id="KW-0547">Nucleotide-binding</keyword>
<feature type="domain" description="Histidine kinase/HSP90-like ATPase" evidence="2">
    <location>
        <begin position="37"/>
        <end position="138"/>
    </location>
</feature>
<accession>A0ABT2CHG8</accession>
<dbReference type="PANTHER" id="PTHR35526">
    <property type="entry name" value="ANTI-SIGMA-F FACTOR RSBW-RELATED"/>
    <property type="match status" value="1"/>
</dbReference>
<keyword evidence="4" id="KW-1185">Reference proteome</keyword>
<keyword evidence="1" id="KW-0723">Serine/threonine-protein kinase</keyword>
<gene>
    <name evidence="3" type="ORF">NX801_13980</name>
</gene>
<keyword evidence="1" id="KW-0418">Kinase</keyword>
<evidence type="ECO:0000313" key="3">
    <source>
        <dbReference type="EMBL" id="MCS0636750.1"/>
    </source>
</evidence>
<dbReference type="InterPro" id="IPR003594">
    <property type="entry name" value="HATPase_dom"/>
</dbReference>
<evidence type="ECO:0000259" key="2">
    <source>
        <dbReference type="Pfam" id="PF13581"/>
    </source>
</evidence>
<protein>
    <submittedName>
        <fullName evidence="3">ATP-binding protein</fullName>
    </submittedName>
</protein>
<dbReference type="CDD" id="cd16936">
    <property type="entry name" value="HATPase_RsbW-like"/>
    <property type="match status" value="1"/>
</dbReference>
<proteinExistence type="predicted"/>
<dbReference type="Proteomes" id="UP001431313">
    <property type="component" value="Unassembled WGS sequence"/>
</dbReference>
<evidence type="ECO:0000256" key="1">
    <source>
        <dbReference type="ARBA" id="ARBA00022527"/>
    </source>
</evidence>
<dbReference type="PANTHER" id="PTHR35526:SF3">
    <property type="entry name" value="ANTI-SIGMA-F FACTOR RSBW"/>
    <property type="match status" value="1"/>
</dbReference>
<dbReference type="Gene3D" id="3.30.565.10">
    <property type="entry name" value="Histidine kinase-like ATPase, C-terminal domain"/>
    <property type="match status" value="1"/>
</dbReference>
<comment type="caution">
    <text evidence="3">The sequence shown here is derived from an EMBL/GenBank/DDBJ whole genome shotgun (WGS) entry which is preliminary data.</text>
</comment>
<keyword evidence="1" id="KW-0808">Transferase</keyword>
<name>A0ABT2CHG8_9ACTN</name>
<reference evidence="3" key="1">
    <citation type="submission" date="2022-08" db="EMBL/GenBank/DDBJ databases">
        <authorList>
            <person name="Somphong A."/>
            <person name="Phongsopitanun W."/>
        </authorList>
    </citation>
    <scope>NUCLEOTIDE SEQUENCE</scope>
    <source>
        <strain evidence="3">LP05-1</strain>
    </source>
</reference>
<organism evidence="3 4">
    <name type="scientific">Streptomyces pyxinae</name>
    <dbReference type="NCBI Taxonomy" id="2970734"/>
    <lineage>
        <taxon>Bacteria</taxon>
        <taxon>Bacillati</taxon>
        <taxon>Actinomycetota</taxon>
        <taxon>Actinomycetes</taxon>
        <taxon>Kitasatosporales</taxon>
        <taxon>Streptomycetaceae</taxon>
        <taxon>Streptomyces</taxon>
    </lineage>
</organism>
<dbReference type="Pfam" id="PF13581">
    <property type="entry name" value="HATPase_c_2"/>
    <property type="match status" value="1"/>
</dbReference>
<sequence length="144" mass="15248">MATEPLRNGDVGPGALDNLALRFDGDLGDVTRARLAALDLLGALARADPPRAAEHLDDVVLVVAELAANAVQYAPGPFVLRLRRTYDGVHVSLRDSSPRPPAPRPFNPASGTGGIGWHLIHALADQVSVVPDGEGKDVHVFLPW</sequence>
<dbReference type="GO" id="GO:0005524">
    <property type="term" value="F:ATP binding"/>
    <property type="evidence" value="ECO:0007669"/>
    <property type="project" value="UniProtKB-KW"/>
</dbReference>
<keyword evidence="3" id="KW-0067">ATP-binding</keyword>
<dbReference type="SUPFAM" id="SSF55874">
    <property type="entry name" value="ATPase domain of HSP90 chaperone/DNA topoisomerase II/histidine kinase"/>
    <property type="match status" value="1"/>
</dbReference>
<evidence type="ECO:0000313" key="4">
    <source>
        <dbReference type="Proteomes" id="UP001431313"/>
    </source>
</evidence>
<dbReference type="RefSeq" id="WP_258788009.1">
    <property type="nucleotide sequence ID" value="NZ_JANUGQ010000010.1"/>
</dbReference>
<dbReference type="InterPro" id="IPR036890">
    <property type="entry name" value="HATPase_C_sf"/>
</dbReference>
<dbReference type="InterPro" id="IPR050267">
    <property type="entry name" value="Anti-sigma-factor_SerPK"/>
</dbReference>